<reference evidence="2" key="1">
    <citation type="submission" date="2016-10" db="EMBL/GenBank/DDBJ databases">
        <authorList>
            <person name="Varghese N."/>
            <person name="Submissions S."/>
        </authorList>
    </citation>
    <scope>NUCLEOTIDE SEQUENCE [LARGE SCALE GENOMIC DNA]</scope>
    <source>
        <strain evidence="2">DSM 1551</strain>
    </source>
</reference>
<dbReference type="Proteomes" id="UP000198558">
    <property type="component" value="Unassembled WGS sequence"/>
</dbReference>
<sequence>MALPRKLIYPAVFSYDDGICVYFPDVDGCYS</sequence>
<dbReference type="Gene3D" id="3.30.160.250">
    <property type="match status" value="1"/>
</dbReference>
<dbReference type="EMBL" id="FOIN01000007">
    <property type="protein sequence ID" value="SET34707.1"/>
    <property type="molecule type" value="Genomic_DNA"/>
</dbReference>
<evidence type="ECO:0000313" key="2">
    <source>
        <dbReference type="Proteomes" id="UP000198558"/>
    </source>
</evidence>
<organism evidence="1 2">
    <name type="scientific">Thomasclavelia cocleata</name>
    <dbReference type="NCBI Taxonomy" id="69824"/>
    <lineage>
        <taxon>Bacteria</taxon>
        <taxon>Bacillati</taxon>
        <taxon>Bacillota</taxon>
        <taxon>Erysipelotrichia</taxon>
        <taxon>Erysipelotrichales</taxon>
        <taxon>Coprobacillaceae</taxon>
        <taxon>Thomasclavelia</taxon>
    </lineage>
</organism>
<proteinExistence type="predicted"/>
<name>A0A1I0DQQ3_9FIRM</name>
<evidence type="ECO:0000313" key="1">
    <source>
        <dbReference type="EMBL" id="SET34707.1"/>
    </source>
</evidence>
<protein>
    <recommendedName>
        <fullName evidence="3">HicB family protein</fullName>
    </recommendedName>
</protein>
<evidence type="ECO:0008006" key="3">
    <source>
        <dbReference type="Google" id="ProtNLM"/>
    </source>
</evidence>
<accession>A0A1I0DQQ3</accession>
<gene>
    <name evidence="1" type="ORF">SAMN04489758_10736</name>
</gene>
<dbReference type="AlphaFoldDB" id="A0A1I0DQQ3"/>
<keyword evidence="2" id="KW-1185">Reference proteome</keyword>